<feature type="region of interest" description="Disordered" evidence="1">
    <location>
        <begin position="227"/>
        <end position="267"/>
    </location>
</feature>
<reference evidence="3" key="1">
    <citation type="journal article" date="2018" name="Nat. Microbiol.">
        <title>Leveraging single-cell genomics to expand the fungal tree of life.</title>
        <authorList>
            <person name="Ahrendt S.R."/>
            <person name="Quandt C.A."/>
            <person name="Ciobanu D."/>
            <person name="Clum A."/>
            <person name="Salamov A."/>
            <person name="Andreopoulos B."/>
            <person name="Cheng J.F."/>
            <person name="Woyke T."/>
            <person name="Pelin A."/>
            <person name="Henrissat B."/>
            <person name="Reynolds N.K."/>
            <person name="Benny G.L."/>
            <person name="Smith M.E."/>
            <person name="James T.Y."/>
            <person name="Grigoriev I.V."/>
        </authorList>
    </citation>
    <scope>NUCLEOTIDE SEQUENCE [LARGE SCALE GENOMIC DNA]</scope>
    <source>
        <strain evidence="3">CSF55</strain>
    </source>
</reference>
<name>A0A4P9YCM1_ROZAC</name>
<feature type="compositionally biased region" description="Pro residues" evidence="1">
    <location>
        <begin position="430"/>
        <end position="439"/>
    </location>
</feature>
<evidence type="ECO:0000313" key="2">
    <source>
        <dbReference type="EMBL" id="RKP16918.1"/>
    </source>
</evidence>
<feature type="compositionally biased region" description="Polar residues" evidence="1">
    <location>
        <begin position="411"/>
        <end position="428"/>
    </location>
</feature>
<feature type="region of interest" description="Disordered" evidence="1">
    <location>
        <begin position="281"/>
        <end position="313"/>
    </location>
</feature>
<evidence type="ECO:0000313" key="3">
    <source>
        <dbReference type="Proteomes" id="UP000281549"/>
    </source>
</evidence>
<feature type="compositionally biased region" description="Polar residues" evidence="1">
    <location>
        <begin position="366"/>
        <end position="381"/>
    </location>
</feature>
<gene>
    <name evidence="2" type="ORF">ROZALSC1DRAFT_24745</name>
</gene>
<evidence type="ECO:0000256" key="1">
    <source>
        <dbReference type="SAM" id="MobiDB-lite"/>
    </source>
</evidence>
<dbReference type="AlphaFoldDB" id="A0A4P9YCM1"/>
<feature type="compositionally biased region" description="Polar residues" evidence="1">
    <location>
        <begin position="227"/>
        <end position="245"/>
    </location>
</feature>
<organism evidence="2 3">
    <name type="scientific">Rozella allomycis (strain CSF55)</name>
    <dbReference type="NCBI Taxonomy" id="988480"/>
    <lineage>
        <taxon>Eukaryota</taxon>
        <taxon>Fungi</taxon>
        <taxon>Fungi incertae sedis</taxon>
        <taxon>Cryptomycota</taxon>
        <taxon>Cryptomycota incertae sedis</taxon>
        <taxon>Rozella</taxon>
    </lineage>
</organism>
<dbReference type="EMBL" id="ML006144">
    <property type="protein sequence ID" value="RKP16918.1"/>
    <property type="molecule type" value="Genomic_DNA"/>
</dbReference>
<feature type="region of interest" description="Disordered" evidence="1">
    <location>
        <begin position="366"/>
        <end position="448"/>
    </location>
</feature>
<feature type="compositionally biased region" description="Polar residues" evidence="1">
    <location>
        <begin position="95"/>
        <end position="126"/>
    </location>
</feature>
<accession>A0A4P9YCM1</accession>
<feature type="compositionally biased region" description="Polar residues" evidence="1">
    <location>
        <begin position="393"/>
        <end position="403"/>
    </location>
</feature>
<feature type="region of interest" description="Disordered" evidence="1">
    <location>
        <begin position="81"/>
        <end position="140"/>
    </location>
</feature>
<proteinExistence type="predicted"/>
<sequence length="448" mass="49834">MSLNARQPQNIPPKIQSQQQYISSEGPITNNSRTNLNMRQGLQNHEISSPPRVANFQNISDSIDNAQDEGYEYSYPNNRQQKQANNQIPPPPPAFSNSGKFANQVAQSSNDRTSEQSRINSKVQTQNPPPPSSKFNNNNVSLESQFSNGRITEQKLPNSKQQPNNQIPPPPPPPSFHNNAPLGSQISNSRDTEKFLPISKQQKNNAIPLPPPTFHNNVPLDVESQFSGTRNAEQLRPNSKQQTLNPIPPPPPPSFHNTTGQISQSSISENIEQARLNSKKQAYNPIPPPPPPEKFNNSNNSITSGPQFSNNRNAEQFRPMAPSAYANSYELESIPNKPSPIKMAVPPPPPPSQMYRNTNLNNEYDEIPTQQALPQTQQNRRPPTRPIERFESQETQDNIQVQKNYVAASVARQQGPQPRTGGNQNVTSGIPPPPPPPMPQAQAYRMKN</sequence>
<protein>
    <submittedName>
        <fullName evidence="2">Uncharacterized protein</fullName>
    </submittedName>
</protein>
<feature type="compositionally biased region" description="Pro residues" evidence="1">
    <location>
        <begin position="166"/>
        <end position="175"/>
    </location>
</feature>
<feature type="region of interest" description="Disordered" evidence="1">
    <location>
        <begin position="155"/>
        <end position="188"/>
    </location>
</feature>
<feature type="compositionally biased region" description="Polar residues" evidence="1">
    <location>
        <begin position="176"/>
        <end position="188"/>
    </location>
</feature>
<dbReference type="Proteomes" id="UP000281549">
    <property type="component" value="Unassembled WGS sequence"/>
</dbReference>
<feature type="compositionally biased region" description="Polar residues" evidence="1">
    <location>
        <begin position="295"/>
        <end position="313"/>
    </location>
</feature>
<feature type="region of interest" description="Disordered" evidence="1">
    <location>
        <begin position="1"/>
        <end position="39"/>
    </location>
</feature>